<evidence type="ECO:0000313" key="2">
    <source>
        <dbReference type="EnsemblPlants" id="KQL28677"/>
    </source>
</evidence>
<dbReference type="HOGENOM" id="CLU_135294_0_0_1"/>
<protein>
    <submittedName>
        <fullName evidence="2">Uncharacterized protein</fullName>
    </submittedName>
</protein>
<reference evidence="3" key="1">
    <citation type="journal article" date="2012" name="Nat. Biotechnol.">
        <title>Reference genome sequence of the model plant Setaria.</title>
        <authorList>
            <person name="Bennetzen J.L."/>
            <person name="Schmutz J."/>
            <person name="Wang H."/>
            <person name="Percifield R."/>
            <person name="Hawkins J."/>
            <person name="Pontaroli A.C."/>
            <person name="Estep M."/>
            <person name="Feng L."/>
            <person name="Vaughn J.N."/>
            <person name="Grimwood J."/>
            <person name="Jenkins J."/>
            <person name="Barry K."/>
            <person name="Lindquist E."/>
            <person name="Hellsten U."/>
            <person name="Deshpande S."/>
            <person name="Wang X."/>
            <person name="Wu X."/>
            <person name="Mitros T."/>
            <person name="Triplett J."/>
            <person name="Yang X."/>
            <person name="Ye C.Y."/>
            <person name="Mauro-Herrera M."/>
            <person name="Wang L."/>
            <person name="Li P."/>
            <person name="Sharma M."/>
            <person name="Sharma R."/>
            <person name="Ronald P.C."/>
            <person name="Panaud O."/>
            <person name="Kellogg E.A."/>
            <person name="Brutnell T.P."/>
            <person name="Doust A.N."/>
            <person name="Tuskan G.A."/>
            <person name="Rokhsar D."/>
            <person name="Devos K.M."/>
        </authorList>
    </citation>
    <scope>NUCLEOTIDE SEQUENCE [LARGE SCALE GENOMIC DNA]</scope>
    <source>
        <strain evidence="3">cv. Yugu1</strain>
    </source>
</reference>
<accession>K3YXW2</accession>
<reference evidence="2" key="2">
    <citation type="submission" date="2018-08" db="UniProtKB">
        <authorList>
            <consortium name="EnsemblPlants"/>
        </authorList>
    </citation>
    <scope>IDENTIFICATION</scope>
    <source>
        <strain evidence="2">Yugu1</strain>
    </source>
</reference>
<dbReference type="Proteomes" id="UP000004995">
    <property type="component" value="Unassembled WGS sequence"/>
</dbReference>
<keyword evidence="1" id="KW-0472">Membrane</keyword>
<dbReference type="OMA" id="NSISCKC"/>
<dbReference type="AlphaFoldDB" id="K3YXW2"/>
<keyword evidence="1" id="KW-0812">Transmembrane</keyword>
<evidence type="ECO:0000313" key="3">
    <source>
        <dbReference type="Proteomes" id="UP000004995"/>
    </source>
</evidence>
<name>K3YXW2_SETIT</name>
<dbReference type="EnsemblPlants" id="KQL28677">
    <property type="protein sequence ID" value="KQL28677"/>
    <property type="gene ID" value="SETIT_019111mg"/>
</dbReference>
<dbReference type="eggNOG" id="ENOG502R70Y">
    <property type="taxonomic scope" value="Eukaryota"/>
</dbReference>
<keyword evidence="1" id="KW-1133">Transmembrane helix</keyword>
<keyword evidence="3" id="KW-1185">Reference proteome</keyword>
<proteinExistence type="predicted"/>
<evidence type="ECO:0000256" key="1">
    <source>
        <dbReference type="SAM" id="Phobius"/>
    </source>
</evidence>
<feature type="transmembrane region" description="Helical" evidence="1">
    <location>
        <begin position="88"/>
        <end position="109"/>
    </location>
</feature>
<sequence length="112" mass="12771">VLRRETLLWINFLNKVSTPLSRSTITNSISCKCSSSHVTLLLWKVLDKRDHLLELGVTICFDRRYGKDSSMEIPISLASANCLTTLQLSWSTVVGFLLIFLNCLCMFLTKRM</sequence>
<dbReference type="InParanoid" id="K3YXW2"/>
<dbReference type="EMBL" id="AGNK02000115">
    <property type="status" value="NOT_ANNOTATED_CDS"/>
    <property type="molecule type" value="Genomic_DNA"/>
</dbReference>
<organism evidence="2 3">
    <name type="scientific">Setaria italica</name>
    <name type="common">Foxtail millet</name>
    <name type="synonym">Panicum italicum</name>
    <dbReference type="NCBI Taxonomy" id="4555"/>
    <lineage>
        <taxon>Eukaryota</taxon>
        <taxon>Viridiplantae</taxon>
        <taxon>Streptophyta</taxon>
        <taxon>Embryophyta</taxon>
        <taxon>Tracheophyta</taxon>
        <taxon>Spermatophyta</taxon>
        <taxon>Magnoliopsida</taxon>
        <taxon>Liliopsida</taxon>
        <taxon>Poales</taxon>
        <taxon>Poaceae</taxon>
        <taxon>PACMAD clade</taxon>
        <taxon>Panicoideae</taxon>
        <taxon>Panicodae</taxon>
        <taxon>Paniceae</taxon>
        <taxon>Cenchrinae</taxon>
        <taxon>Setaria</taxon>
    </lineage>
</organism>
<dbReference type="Gramene" id="KQL28677">
    <property type="protein sequence ID" value="KQL28677"/>
    <property type="gene ID" value="SETIT_019111mg"/>
</dbReference>